<organism evidence="2 3">
    <name type="scientific">Orrella marina</name>
    <dbReference type="NCBI Taxonomy" id="2163011"/>
    <lineage>
        <taxon>Bacteria</taxon>
        <taxon>Pseudomonadati</taxon>
        <taxon>Pseudomonadota</taxon>
        <taxon>Betaproteobacteria</taxon>
        <taxon>Burkholderiales</taxon>
        <taxon>Alcaligenaceae</taxon>
        <taxon>Orrella</taxon>
    </lineage>
</organism>
<dbReference type="PANTHER" id="PTHR43685">
    <property type="entry name" value="GLYCOSYLTRANSFERASE"/>
    <property type="match status" value="1"/>
</dbReference>
<dbReference type="InterPro" id="IPR001173">
    <property type="entry name" value="Glyco_trans_2-like"/>
</dbReference>
<dbReference type="InterPro" id="IPR029044">
    <property type="entry name" value="Nucleotide-diphossugar_trans"/>
</dbReference>
<dbReference type="Proteomes" id="UP000244571">
    <property type="component" value="Chromosome"/>
</dbReference>
<keyword evidence="2" id="KW-0808">Transferase</keyword>
<dbReference type="EMBL" id="CP028901">
    <property type="protein sequence ID" value="AWB33064.1"/>
    <property type="molecule type" value="Genomic_DNA"/>
</dbReference>
<proteinExistence type="predicted"/>
<dbReference type="InterPro" id="IPR050834">
    <property type="entry name" value="Glycosyltransf_2"/>
</dbReference>
<name>A0A2R4XH28_9BURK</name>
<protein>
    <submittedName>
        <fullName evidence="2">Glycosyl transferase family 2</fullName>
    </submittedName>
</protein>
<evidence type="ECO:0000313" key="3">
    <source>
        <dbReference type="Proteomes" id="UP000244571"/>
    </source>
</evidence>
<sequence>MLVTVIIPTFNRAALVTRAIKSVLIRTGDAALDVLVVDDGSVDETASVVADVMTHHPEVRYLYQENAGVSAARSAGLQHLLPQTSFVTFLDSDDVLSEGRLDADLPCFTSNPALDLTYARMSIVSQIDNETLLPTPDAQVTNVVGIHLSCGIFRRELVERIGLFNPELRQSEDTDYLLRIFESGSKFQQTDTLAFYYVRHHQNMTLDRKEAGRYFARALLLSVMRRRKDPSLVLDKPSFELKQLQEIEAD</sequence>
<dbReference type="GO" id="GO:0016740">
    <property type="term" value="F:transferase activity"/>
    <property type="evidence" value="ECO:0007669"/>
    <property type="project" value="UniProtKB-KW"/>
</dbReference>
<dbReference type="RefSeq" id="WP_108620494.1">
    <property type="nucleotide sequence ID" value="NZ_CP028901.1"/>
</dbReference>
<evidence type="ECO:0000259" key="1">
    <source>
        <dbReference type="Pfam" id="PF00535"/>
    </source>
</evidence>
<dbReference type="OrthoDB" id="433681at2"/>
<gene>
    <name evidence="2" type="ORF">DBV39_04275</name>
</gene>
<accession>A0A2R4XH28</accession>
<reference evidence="2 3" key="1">
    <citation type="submission" date="2018-04" db="EMBL/GenBank/DDBJ databases">
        <title>Bordetella sp. HZ20 isolated from seawater.</title>
        <authorList>
            <person name="Sun C."/>
        </authorList>
    </citation>
    <scope>NUCLEOTIDE SEQUENCE [LARGE SCALE GENOMIC DNA]</scope>
    <source>
        <strain evidence="2 3">HZ20</strain>
    </source>
</reference>
<dbReference type="PANTHER" id="PTHR43685:SF2">
    <property type="entry name" value="GLYCOSYLTRANSFERASE 2-LIKE DOMAIN-CONTAINING PROTEIN"/>
    <property type="match status" value="1"/>
</dbReference>
<dbReference type="Pfam" id="PF00535">
    <property type="entry name" value="Glycos_transf_2"/>
    <property type="match status" value="1"/>
</dbReference>
<dbReference type="CDD" id="cd00761">
    <property type="entry name" value="Glyco_tranf_GTA_type"/>
    <property type="match status" value="1"/>
</dbReference>
<dbReference type="KEGG" id="boz:DBV39_04275"/>
<dbReference type="AlphaFoldDB" id="A0A2R4XH28"/>
<evidence type="ECO:0000313" key="2">
    <source>
        <dbReference type="EMBL" id="AWB33064.1"/>
    </source>
</evidence>
<keyword evidence="3" id="KW-1185">Reference proteome</keyword>
<dbReference type="SUPFAM" id="SSF53448">
    <property type="entry name" value="Nucleotide-diphospho-sugar transferases"/>
    <property type="match status" value="1"/>
</dbReference>
<feature type="domain" description="Glycosyltransferase 2-like" evidence="1">
    <location>
        <begin position="4"/>
        <end position="105"/>
    </location>
</feature>
<dbReference type="Gene3D" id="3.90.550.10">
    <property type="entry name" value="Spore Coat Polysaccharide Biosynthesis Protein SpsA, Chain A"/>
    <property type="match status" value="1"/>
</dbReference>